<comment type="subunit">
    <text evidence="15">Homotetramer, assembles in a dimer or dimers configuration with two interfaces.</text>
</comment>
<evidence type="ECO:0000256" key="8">
    <source>
        <dbReference type="ARBA" id="ARBA00022837"/>
    </source>
</evidence>
<evidence type="ECO:0000256" key="14">
    <source>
        <dbReference type="ARBA" id="ARBA00036634"/>
    </source>
</evidence>
<dbReference type="STRING" id="1448308.A0A2T2N799"/>
<keyword evidence="6" id="KW-0812">Transmembrane</keyword>
<feature type="region of interest" description="Disordered" evidence="18">
    <location>
        <begin position="497"/>
        <end position="525"/>
    </location>
</feature>
<keyword evidence="3" id="KW-0813">Transport</keyword>
<sequence length="525" mass="59826">MKPRIPPLLRNSLFARAPTPCAVRRPAPLRPAPTARCRGTGAFASLHGKNAFSSCAPRALTLPKRQQYESSNARPATELDHHITQEERDDYERRLEEDKGKQIRTPWHREGSDIPPVARQRSAGAMTKGKLLTTPSRMLKLILPLTTKDTNSDRKDVEPLALLVHPQQPLSYLERLIQAELPPFKDQNGRERIPNVYFRAEDSMQDELEPSKPQPTPVSTQHEPLQDKEGVEDFEKVDETRIDGKVERTGKLSGGGETLNRKTPDEAASLRGGPGKGGVESYSGLGHEAPADKQGERKFVRWSSSTEIGDFIRDAARGQEFAVEIEGAPREIRVGVPSFNDRTYYLRMRLRKTSKKISDMAEVKELCDQLAHKGAQRVAMGGFGVLCGWWYLVYRLTFETDLGWDVMEPVTYLVGLSTLIGGYVWFLYHNREVSYRSALNFTISRRQSKLYQQHNFDLRKWEILIDEGNALRKEIKAVANEYDVEWDELQDERDEKVAEALRKDRNKKKNGDKKQDKDDEAKEHH</sequence>
<dbReference type="EMBL" id="KZ678146">
    <property type="protein sequence ID" value="PSN60908.1"/>
    <property type="molecule type" value="Genomic_DNA"/>
</dbReference>
<dbReference type="GO" id="GO:0051560">
    <property type="term" value="P:mitochondrial calcium ion homeostasis"/>
    <property type="evidence" value="ECO:0007669"/>
    <property type="project" value="InterPro"/>
</dbReference>
<keyword evidence="7" id="KW-0999">Mitochondrion inner membrane</keyword>
<evidence type="ECO:0000313" key="20">
    <source>
        <dbReference type="EMBL" id="PSN60908.1"/>
    </source>
</evidence>
<evidence type="ECO:0000256" key="7">
    <source>
        <dbReference type="ARBA" id="ARBA00022792"/>
    </source>
</evidence>
<gene>
    <name evidence="20" type="ORF">BS50DRAFT_578719</name>
</gene>
<protein>
    <recommendedName>
        <fullName evidence="16">Calcium uniporter protein, mitochondrial</fullName>
    </recommendedName>
</protein>
<evidence type="ECO:0000256" key="12">
    <source>
        <dbReference type="ARBA" id="ARBA00023136"/>
    </source>
</evidence>
<keyword evidence="4" id="KW-0109">Calcium transport</keyword>
<evidence type="ECO:0000256" key="4">
    <source>
        <dbReference type="ARBA" id="ARBA00022568"/>
    </source>
</evidence>
<evidence type="ECO:0000256" key="13">
    <source>
        <dbReference type="ARBA" id="ARBA00023303"/>
    </source>
</evidence>
<evidence type="ECO:0000256" key="3">
    <source>
        <dbReference type="ARBA" id="ARBA00022448"/>
    </source>
</evidence>
<feature type="region of interest" description="Disordered" evidence="18">
    <location>
        <begin position="246"/>
        <end position="298"/>
    </location>
</feature>
<evidence type="ECO:0000256" key="17">
    <source>
        <dbReference type="ARBA" id="ARBA00045938"/>
    </source>
</evidence>
<organism evidence="20 21">
    <name type="scientific">Corynespora cassiicola Philippines</name>
    <dbReference type="NCBI Taxonomy" id="1448308"/>
    <lineage>
        <taxon>Eukaryota</taxon>
        <taxon>Fungi</taxon>
        <taxon>Dikarya</taxon>
        <taxon>Ascomycota</taxon>
        <taxon>Pezizomycotina</taxon>
        <taxon>Dothideomycetes</taxon>
        <taxon>Pleosporomycetidae</taxon>
        <taxon>Pleosporales</taxon>
        <taxon>Corynesporascaceae</taxon>
        <taxon>Corynespora</taxon>
    </lineage>
</organism>
<feature type="region of interest" description="Disordered" evidence="18">
    <location>
        <begin position="204"/>
        <end position="233"/>
    </location>
</feature>
<keyword evidence="12" id="KW-0472">Membrane</keyword>
<evidence type="ECO:0000256" key="1">
    <source>
        <dbReference type="ARBA" id="ARBA00004448"/>
    </source>
</evidence>
<evidence type="ECO:0000256" key="15">
    <source>
        <dbReference type="ARBA" id="ARBA00044966"/>
    </source>
</evidence>
<keyword evidence="9" id="KW-1133">Transmembrane helix</keyword>
<comment type="catalytic activity">
    <reaction evidence="14">
        <text>Ca(2+)(in) = Ca(2+)(out)</text>
        <dbReference type="Rhea" id="RHEA:29671"/>
        <dbReference type="ChEBI" id="CHEBI:29108"/>
    </reaction>
</comment>
<dbReference type="InterPro" id="IPR006769">
    <property type="entry name" value="MCU_C"/>
</dbReference>
<feature type="domain" description="Calcium uniporter protein C-terminal" evidence="19">
    <location>
        <begin position="345"/>
        <end position="462"/>
    </location>
</feature>
<comment type="similarity">
    <text evidence="2">Belongs to the MCU (TC 1.A.77) family.</text>
</comment>
<comment type="subcellular location">
    <subcellularLocation>
        <location evidence="1">Mitochondrion inner membrane</location>
        <topology evidence="1">Multi-pass membrane protein</topology>
    </subcellularLocation>
</comment>
<keyword evidence="10" id="KW-0406">Ion transport</keyword>
<keyword evidence="8" id="KW-0106">Calcium</keyword>
<evidence type="ECO:0000256" key="18">
    <source>
        <dbReference type="SAM" id="MobiDB-lite"/>
    </source>
</evidence>
<name>A0A2T2N799_CORCC</name>
<evidence type="ECO:0000259" key="19">
    <source>
        <dbReference type="Pfam" id="PF04678"/>
    </source>
</evidence>
<accession>A0A2T2N799</accession>
<dbReference type="PANTHER" id="PTHR13462">
    <property type="entry name" value="CALCIUM UNIPORTER PROTEIN, MITOCHONDRIAL"/>
    <property type="match status" value="1"/>
</dbReference>
<feature type="compositionally biased region" description="Basic and acidic residues" evidence="18">
    <location>
        <begin position="289"/>
        <end position="298"/>
    </location>
</feature>
<proteinExistence type="inferred from homology"/>
<dbReference type="PANTHER" id="PTHR13462:SF10">
    <property type="entry name" value="CALCIUM UNIPORTER PROTEIN, MITOCHONDRIAL"/>
    <property type="match status" value="1"/>
</dbReference>
<evidence type="ECO:0000256" key="5">
    <source>
        <dbReference type="ARBA" id="ARBA00022673"/>
    </source>
</evidence>
<keyword evidence="5" id="KW-0107">Calcium channel</keyword>
<dbReference type="InterPro" id="IPR039055">
    <property type="entry name" value="MCU_fam"/>
</dbReference>
<evidence type="ECO:0000256" key="9">
    <source>
        <dbReference type="ARBA" id="ARBA00022989"/>
    </source>
</evidence>
<evidence type="ECO:0000313" key="21">
    <source>
        <dbReference type="Proteomes" id="UP000240883"/>
    </source>
</evidence>
<dbReference type="GO" id="GO:0036444">
    <property type="term" value="P:calcium import into the mitochondrion"/>
    <property type="evidence" value="ECO:0007669"/>
    <property type="project" value="TreeGrafter"/>
</dbReference>
<feature type="compositionally biased region" description="Basic and acidic residues" evidence="18">
    <location>
        <begin position="77"/>
        <end position="101"/>
    </location>
</feature>
<dbReference type="GO" id="GO:1990246">
    <property type="term" value="C:uniplex complex"/>
    <property type="evidence" value="ECO:0007669"/>
    <property type="project" value="TreeGrafter"/>
</dbReference>
<dbReference type="AlphaFoldDB" id="A0A2T2N799"/>
<dbReference type="Pfam" id="PF04678">
    <property type="entry name" value="MCU"/>
    <property type="match status" value="1"/>
</dbReference>
<dbReference type="GO" id="GO:0005262">
    <property type="term" value="F:calcium channel activity"/>
    <property type="evidence" value="ECO:0007669"/>
    <property type="project" value="UniProtKB-KW"/>
</dbReference>
<dbReference type="Proteomes" id="UP000240883">
    <property type="component" value="Unassembled WGS sequence"/>
</dbReference>
<comment type="function">
    <text evidence="17">Highly selective calcium channel localized to the inner mitochondrial membrane, which mediates calcium uptake into the mitochondrial matrix. Mitochondrial calcium homeostasis plays key roles in cellular physiology and regulates ATP production, cytoplasmic calcium signals and activation of cell death pathways. Sufficient to operate as a pore-forming channel without the need of calcium-sensor or auxiliary subunit.</text>
</comment>
<evidence type="ECO:0000256" key="16">
    <source>
        <dbReference type="ARBA" id="ARBA00044981"/>
    </source>
</evidence>
<evidence type="ECO:0000256" key="11">
    <source>
        <dbReference type="ARBA" id="ARBA00023128"/>
    </source>
</evidence>
<keyword evidence="11" id="KW-0496">Mitochondrion</keyword>
<dbReference type="GO" id="GO:0015292">
    <property type="term" value="F:uniporter activity"/>
    <property type="evidence" value="ECO:0007669"/>
    <property type="project" value="TreeGrafter"/>
</dbReference>
<keyword evidence="21" id="KW-1185">Reference proteome</keyword>
<feature type="compositionally biased region" description="Basic and acidic residues" evidence="18">
    <location>
        <begin position="224"/>
        <end position="233"/>
    </location>
</feature>
<evidence type="ECO:0000256" key="2">
    <source>
        <dbReference type="ARBA" id="ARBA00005653"/>
    </source>
</evidence>
<keyword evidence="13" id="KW-0407">Ion channel</keyword>
<evidence type="ECO:0000256" key="10">
    <source>
        <dbReference type="ARBA" id="ARBA00023065"/>
    </source>
</evidence>
<feature type="compositionally biased region" description="Basic and acidic residues" evidence="18">
    <location>
        <begin position="512"/>
        <end position="525"/>
    </location>
</feature>
<dbReference type="OrthoDB" id="278338at2759"/>
<reference evidence="20 21" key="1">
    <citation type="journal article" date="2018" name="Front. Microbiol.">
        <title>Genome-Wide Analysis of Corynespora cassiicola Leaf Fall Disease Putative Effectors.</title>
        <authorList>
            <person name="Lopez D."/>
            <person name="Ribeiro S."/>
            <person name="Label P."/>
            <person name="Fumanal B."/>
            <person name="Venisse J.S."/>
            <person name="Kohler A."/>
            <person name="de Oliveira R.R."/>
            <person name="Labutti K."/>
            <person name="Lipzen A."/>
            <person name="Lail K."/>
            <person name="Bauer D."/>
            <person name="Ohm R.A."/>
            <person name="Barry K.W."/>
            <person name="Spatafora J."/>
            <person name="Grigoriev I.V."/>
            <person name="Martin F.M."/>
            <person name="Pujade-Renaud V."/>
        </authorList>
    </citation>
    <scope>NUCLEOTIDE SEQUENCE [LARGE SCALE GENOMIC DNA]</scope>
    <source>
        <strain evidence="20 21">Philippines</strain>
    </source>
</reference>
<evidence type="ECO:0000256" key="6">
    <source>
        <dbReference type="ARBA" id="ARBA00022692"/>
    </source>
</evidence>
<feature type="region of interest" description="Disordered" evidence="18">
    <location>
        <begin position="66"/>
        <end position="101"/>
    </location>
</feature>